<dbReference type="GO" id="GO:0006508">
    <property type="term" value="P:proteolysis"/>
    <property type="evidence" value="ECO:0007669"/>
    <property type="project" value="UniProtKB-KW"/>
</dbReference>
<organism evidence="5">
    <name type="scientific">uncultured bacterium</name>
    <name type="common">gcode 4</name>
    <dbReference type="NCBI Taxonomy" id="1234023"/>
    <lineage>
        <taxon>Bacteria</taxon>
        <taxon>environmental samples</taxon>
    </lineage>
</organism>
<dbReference type="Gene3D" id="2.40.10.10">
    <property type="entry name" value="Trypsin-like serine proteases"/>
    <property type="match status" value="2"/>
</dbReference>
<accession>K2G7G0</accession>
<keyword evidence="2" id="KW-0645">Protease</keyword>
<comment type="similarity">
    <text evidence="1">Belongs to the peptidase S1C family.</text>
</comment>
<dbReference type="PANTHER" id="PTHR43343:SF3">
    <property type="entry name" value="PROTEASE DO-LIKE 8, CHLOROPLASTIC"/>
    <property type="match status" value="1"/>
</dbReference>
<name>K2G7G0_9BACT</name>
<evidence type="ECO:0000313" key="5">
    <source>
        <dbReference type="EMBL" id="EKE30317.1"/>
    </source>
</evidence>
<protein>
    <submittedName>
        <fullName evidence="5">Peptidase S1 and S6, chymotrypsin/Hap</fullName>
    </submittedName>
</protein>
<keyword evidence="3" id="KW-0378">Hydrolase</keyword>
<keyword evidence="4" id="KW-0732">Signal</keyword>
<dbReference type="PANTHER" id="PTHR43343">
    <property type="entry name" value="PEPTIDASE S12"/>
    <property type="match status" value="1"/>
</dbReference>
<reference evidence="5" key="1">
    <citation type="journal article" date="2012" name="Science">
        <title>Fermentation, hydrogen, and sulfur metabolism in multiple uncultivated bacterial phyla.</title>
        <authorList>
            <person name="Wrighton K.C."/>
            <person name="Thomas B.C."/>
            <person name="Sharon I."/>
            <person name="Miller C.S."/>
            <person name="Castelle C.J."/>
            <person name="VerBerkmoes N.C."/>
            <person name="Wilkins M.J."/>
            <person name="Hettich R.L."/>
            <person name="Lipton M.S."/>
            <person name="Williams K.H."/>
            <person name="Long P.E."/>
            <person name="Banfield J.F."/>
        </authorList>
    </citation>
    <scope>NUCLEOTIDE SEQUENCE [LARGE SCALE GENOMIC DNA]</scope>
</reference>
<gene>
    <name evidence="5" type="ORF">ACD_2C00009G0002</name>
</gene>
<evidence type="ECO:0000256" key="4">
    <source>
        <dbReference type="SAM" id="SignalP"/>
    </source>
</evidence>
<dbReference type="PRINTS" id="PR00834">
    <property type="entry name" value="PROTEASES2C"/>
</dbReference>
<sequence length="269" mass="31517">MIKPIYILATLIMSFAISESSIAFDQKYFDSLPEDDKKIINIIKTANPTVVSITWKKSVSETKSECYLYINWICITSWDLKSITRSWSIDFVKGSWFFLSRNWFIITNRHVVDQDDLKYEVTTLDGKVYPATILSVSETDDLALLKISWNNFPFLKLSDSNNLMIWQTIFAIGNTLWEYQNTVTQWIISWLNRNIIAWWQDDESEEELNWVIQTSASVSLWNSWWPVIDSLWNSIWIYTAIDIGWQNIGFAIPANKIVDFLKSYRISAK</sequence>
<dbReference type="AlphaFoldDB" id="K2G7G0"/>
<dbReference type="EMBL" id="AMFJ01000009">
    <property type="protein sequence ID" value="EKE30317.1"/>
    <property type="molecule type" value="Genomic_DNA"/>
</dbReference>
<comment type="caution">
    <text evidence="5">The sequence shown here is derived from an EMBL/GenBank/DDBJ whole genome shotgun (WGS) entry which is preliminary data.</text>
</comment>
<dbReference type="SUPFAM" id="SSF50494">
    <property type="entry name" value="Trypsin-like serine proteases"/>
    <property type="match status" value="1"/>
</dbReference>
<proteinExistence type="inferred from homology"/>
<feature type="chain" id="PRO_5017187680" evidence="4">
    <location>
        <begin position="24"/>
        <end position="269"/>
    </location>
</feature>
<dbReference type="InterPro" id="IPR051201">
    <property type="entry name" value="Chloro_Bact_Ser_Proteases"/>
</dbReference>
<evidence type="ECO:0000256" key="1">
    <source>
        <dbReference type="ARBA" id="ARBA00010541"/>
    </source>
</evidence>
<feature type="signal peptide" evidence="4">
    <location>
        <begin position="1"/>
        <end position="23"/>
    </location>
</feature>
<evidence type="ECO:0000256" key="2">
    <source>
        <dbReference type="ARBA" id="ARBA00022670"/>
    </source>
</evidence>
<evidence type="ECO:0000256" key="3">
    <source>
        <dbReference type="ARBA" id="ARBA00022801"/>
    </source>
</evidence>
<dbReference type="Pfam" id="PF13365">
    <property type="entry name" value="Trypsin_2"/>
    <property type="match status" value="1"/>
</dbReference>
<dbReference type="GO" id="GO:0004252">
    <property type="term" value="F:serine-type endopeptidase activity"/>
    <property type="evidence" value="ECO:0007669"/>
    <property type="project" value="InterPro"/>
</dbReference>
<dbReference type="InterPro" id="IPR009003">
    <property type="entry name" value="Peptidase_S1_PA"/>
</dbReference>
<dbReference type="InterPro" id="IPR001940">
    <property type="entry name" value="Peptidase_S1C"/>
</dbReference>
<dbReference type="InterPro" id="IPR043504">
    <property type="entry name" value="Peptidase_S1_PA_chymotrypsin"/>
</dbReference>